<dbReference type="PANTHER" id="PTHR30537">
    <property type="entry name" value="HTH-TYPE TRANSCRIPTIONAL REGULATOR"/>
    <property type="match status" value="1"/>
</dbReference>
<keyword evidence="7" id="KW-1185">Reference proteome</keyword>
<keyword evidence="3" id="KW-0238">DNA-binding</keyword>
<protein>
    <submittedName>
        <fullName evidence="6">LysR family transcriptional regulator</fullName>
    </submittedName>
</protein>
<dbReference type="EMBL" id="SHKO01000005">
    <property type="protein sequence ID" value="RZT91673.1"/>
    <property type="molecule type" value="Genomic_DNA"/>
</dbReference>
<keyword evidence="2" id="KW-0805">Transcription regulation</keyword>
<dbReference type="OrthoDB" id="8705920at2"/>
<dbReference type="PRINTS" id="PR00039">
    <property type="entry name" value="HTHLYSR"/>
</dbReference>
<dbReference type="InterPro" id="IPR005119">
    <property type="entry name" value="LysR_subst-bd"/>
</dbReference>
<dbReference type="SUPFAM" id="SSF46785">
    <property type="entry name" value="Winged helix' DNA-binding domain"/>
    <property type="match status" value="1"/>
</dbReference>
<accession>A0A4Q7V8N5</accession>
<gene>
    <name evidence="6" type="ORF">EV681_4429</name>
</gene>
<feature type="domain" description="HTH lysR-type" evidence="5">
    <location>
        <begin position="6"/>
        <end position="63"/>
    </location>
</feature>
<dbReference type="GO" id="GO:0006351">
    <property type="term" value="P:DNA-templated transcription"/>
    <property type="evidence" value="ECO:0007669"/>
    <property type="project" value="TreeGrafter"/>
</dbReference>
<keyword evidence="4" id="KW-0804">Transcription</keyword>
<evidence type="ECO:0000313" key="6">
    <source>
        <dbReference type="EMBL" id="RZT91673.1"/>
    </source>
</evidence>
<evidence type="ECO:0000256" key="3">
    <source>
        <dbReference type="ARBA" id="ARBA00023125"/>
    </source>
</evidence>
<dbReference type="GO" id="GO:0043565">
    <property type="term" value="F:sequence-specific DNA binding"/>
    <property type="evidence" value="ECO:0007669"/>
    <property type="project" value="TreeGrafter"/>
</dbReference>
<evidence type="ECO:0000256" key="2">
    <source>
        <dbReference type="ARBA" id="ARBA00023015"/>
    </source>
</evidence>
<dbReference type="GO" id="GO:0003700">
    <property type="term" value="F:DNA-binding transcription factor activity"/>
    <property type="evidence" value="ECO:0007669"/>
    <property type="project" value="InterPro"/>
</dbReference>
<dbReference type="CDD" id="cd08422">
    <property type="entry name" value="PBP2_CrgA_like"/>
    <property type="match status" value="1"/>
</dbReference>
<dbReference type="InterPro" id="IPR000847">
    <property type="entry name" value="LysR_HTH_N"/>
</dbReference>
<name>A0A4Q7V8N5_9BURK</name>
<dbReference type="Proteomes" id="UP000293398">
    <property type="component" value="Unassembled WGS sequence"/>
</dbReference>
<dbReference type="InterPro" id="IPR036388">
    <property type="entry name" value="WH-like_DNA-bd_sf"/>
</dbReference>
<dbReference type="SUPFAM" id="SSF53850">
    <property type="entry name" value="Periplasmic binding protein-like II"/>
    <property type="match status" value="1"/>
</dbReference>
<dbReference type="InterPro" id="IPR058163">
    <property type="entry name" value="LysR-type_TF_proteobact-type"/>
</dbReference>
<reference evidence="6 7" key="1">
    <citation type="submission" date="2019-02" db="EMBL/GenBank/DDBJ databases">
        <title>Genomic Encyclopedia of Type Strains, Phase IV (KMG-IV): sequencing the most valuable type-strain genomes for metagenomic binning, comparative biology and taxonomic classification.</title>
        <authorList>
            <person name="Goeker M."/>
        </authorList>
    </citation>
    <scope>NUCLEOTIDE SEQUENCE [LARGE SCALE GENOMIC DNA]</scope>
    <source>
        <strain evidence="6 7">DSM 23814</strain>
    </source>
</reference>
<dbReference type="InterPro" id="IPR036390">
    <property type="entry name" value="WH_DNA-bd_sf"/>
</dbReference>
<comment type="similarity">
    <text evidence="1">Belongs to the LysR transcriptional regulatory family.</text>
</comment>
<dbReference type="Pfam" id="PF03466">
    <property type="entry name" value="LysR_substrate"/>
    <property type="match status" value="1"/>
</dbReference>
<evidence type="ECO:0000256" key="4">
    <source>
        <dbReference type="ARBA" id="ARBA00023163"/>
    </source>
</evidence>
<comment type="caution">
    <text evidence="6">The sequence shown here is derived from an EMBL/GenBank/DDBJ whole genome shotgun (WGS) entry which is preliminary data.</text>
</comment>
<dbReference type="PANTHER" id="PTHR30537:SF5">
    <property type="entry name" value="HTH-TYPE TRANSCRIPTIONAL ACTIVATOR TTDR-RELATED"/>
    <property type="match status" value="1"/>
</dbReference>
<organism evidence="6 7">
    <name type="scientific">Advenella incenata</name>
    <dbReference type="NCBI Taxonomy" id="267800"/>
    <lineage>
        <taxon>Bacteria</taxon>
        <taxon>Pseudomonadati</taxon>
        <taxon>Pseudomonadota</taxon>
        <taxon>Betaproteobacteria</taxon>
        <taxon>Burkholderiales</taxon>
        <taxon>Alcaligenaceae</taxon>
    </lineage>
</organism>
<evidence type="ECO:0000259" key="5">
    <source>
        <dbReference type="PROSITE" id="PS50931"/>
    </source>
</evidence>
<dbReference type="PROSITE" id="PS50931">
    <property type="entry name" value="HTH_LYSR"/>
    <property type="match status" value="1"/>
</dbReference>
<dbReference type="AlphaFoldDB" id="A0A4Q7V8N5"/>
<proteinExistence type="inferred from homology"/>
<evidence type="ECO:0000256" key="1">
    <source>
        <dbReference type="ARBA" id="ARBA00009437"/>
    </source>
</evidence>
<evidence type="ECO:0000313" key="7">
    <source>
        <dbReference type="Proteomes" id="UP000293398"/>
    </source>
</evidence>
<dbReference type="Gene3D" id="3.40.190.290">
    <property type="match status" value="1"/>
</dbReference>
<sequence length="320" mass="35761">MKKKLPDLEAWAIFAKVAETGSFARAATELGLSQATVSKAISRLETRMNVMLVQRTSRSVSLTDTGHAALERAINILEHGEAVEADITEQSTSLRGLVRISLPVSFGVSRLSPILSDFLTMHPDIELDVEFSDRQVDLIEEKFDFALRIATLIDSTLLARQLCQVRILLVGSPAYFKRYGKPQHPRDIANHKTLKYSYTRGRKGWRFLHKEHGEFTQISPIQMNANNADALHYALLAGLGMALQPEFLAWDGLQSGALETAMDDWQVEPLSLHIVAPPGRRRPIRVQALIDYILQTLTKEPWAHFIEGAPTGTDRTQPLS</sequence>
<dbReference type="Pfam" id="PF00126">
    <property type="entry name" value="HTH_1"/>
    <property type="match status" value="1"/>
</dbReference>
<dbReference type="RefSeq" id="WP_130305205.1">
    <property type="nucleotide sequence ID" value="NZ_SHKO01000005.1"/>
</dbReference>
<dbReference type="Gene3D" id="1.10.10.10">
    <property type="entry name" value="Winged helix-like DNA-binding domain superfamily/Winged helix DNA-binding domain"/>
    <property type="match status" value="1"/>
</dbReference>
<dbReference type="FunFam" id="1.10.10.10:FF:000001">
    <property type="entry name" value="LysR family transcriptional regulator"/>
    <property type="match status" value="1"/>
</dbReference>